<feature type="compositionally biased region" description="Basic and acidic residues" evidence="2">
    <location>
        <begin position="26"/>
        <end position="42"/>
    </location>
</feature>
<proteinExistence type="predicted"/>
<name>A0A939KK04_9CLOT</name>
<feature type="region of interest" description="Disordered" evidence="2">
    <location>
        <begin position="26"/>
        <end position="47"/>
    </location>
</feature>
<dbReference type="Gene3D" id="2.60.40.1240">
    <property type="match status" value="1"/>
</dbReference>
<feature type="chain" id="PRO_5037189245" description="DUF4352 domain-containing protein" evidence="3">
    <location>
        <begin position="21"/>
        <end position="329"/>
    </location>
</feature>
<dbReference type="Proteomes" id="UP000664218">
    <property type="component" value="Unassembled WGS sequence"/>
</dbReference>
<dbReference type="EMBL" id="JAFNJU010000008">
    <property type="protein sequence ID" value="MBO1265591.1"/>
    <property type="molecule type" value="Genomic_DNA"/>
</dbReference>
<accession>A0A939KK04</accession>
<reference evidence="4" key="1">
    <citation type="submission" date="2021-03" db="EMBL/GenBank/DDBJ databases">
        <title>Proteiniclasticum marinus sp. nov., isolated from tidal flat sediment.</title>
        <authorList>
            <person name="Namirimu T."/>
            <person name="Yang J.-A."/>
            <person name="Yang S.-H."/>
            <person name="Kim Y.-J."/>
            <person name="Kwon K.K."/>
        </authorList>
    </citation>
    <scope>NUCLEOTIDE SEQUENCE</scope>
    <source>
        <strain evidence="4">SCR006</strain>
    </source>
</reference>
<evidence type="ECO:0000256" key="3">
    <source>
        <dbReference type="SAM" id="SignalP"/>
    </source>
</evidence>
<dbReference type="InterPro" id="IPR029050">
    <property type="entry name" value="Immunoprotect_excell_Ig-like"/>
</dbReference>
<evidence type="ECO:0000256" key="1">
    <source>
        <dbReference type="ARBA" id="ARBA00022729"/>
    </source>
</evidence>
<sequence length="329" mass="37090">MKKIVMLLMLFSLLAGTACGSDVESVKKTNEEAPAGSEKESEAEKEELEQEEILYGIGDRIVFEDRYALTIVGVTETKDRNEFSEKEVQQVLIIEYLYENLASEEEIYISEMEFKLVDEGGNMMDTYPVEAVHSPEYTPKGAKTLASFAVGAEAASGSIDVHYYDNFFSSEADARFLLNVGETLTVDLLGEAPSYEHTFGMGDIIEVSTSEGEYILTIESVRKTAERNEYEKRMPEAVYEITYSYSNISMDSPLYIDEYSFILIDGHGNTGYSYPVFSDIYPQETVKGARCNAVIYLAAHKDSDRIILCYKDNMFNDMSDFYIELDGIQ</sequence>
<dbReference type="AlphaFoldDB" id="A0A939KK04"/>
<organism evidence="4 5">
    <name type="scientific">Proteiniclasticum aestuarii</name>
    <dbReference type="NCBI Taxonomy" id="2817862"/>
    <lineage>
        <taxon>Bacteria</taxon>
        <taxon>Bacillati</taxon>
        <taxon>Bacillota</taxon>
        <taxon>Clostridia</taxon>
        <taxon>Eubacteriales</taxon>
        <taxon>Clostridiaceae</taxon>
        <taxon>Proteiniclasticum</taxon>
    </lineage>
</organism>
<gene>
    <name evidence="4" type="ORF">J3A84_11150</name>
</gene>
<keyword evidence="1 3" id="KW-0732">Signal</keyword>
<keyword evidence="5" id="KW-1185">Reference proteome</keyword>
<dbReference type="PROSITE" id="PS51257">
    <property type="entry name" value="PROKAR_LIPOPROTEIN"/>
    <property type="match status" value="1"/>
</dbReference>
<evidence type="ECO:0000313" key="4">
    <source>
        <dbReference type="EMBL" id="MBO1265591.1"/>
    </source>
</evidence>
<evidence type="ECO:0000313" key="5">
    <source>
        <dbReference type="Proteomes" id="UP000664218"/>
    </source>
</evidence>
<evidence type="ECO:0008006" key="6">
    <source>
        <dbReference type="Google" id="ProtNLM"/>
    </source>
</evidence>
<dbReference type="RefSeq" id="WP_207600112.1">
    <property type="nucleotide sequence ID" value="NZ_JAFNJU010000008.1"/>
</dbReference>
<evidence type="ECO:0000256" key="2">
    <source>
        <dbReference type="SAM" id="MobiDB-lite"/>
    </source>
</evidence>
<protein>
    <recommendedName>
        <fullName evidence="6">DUF4352 domain-containing protein</fullName>
    </recommendedName>
</protein>
<feature type="signal peptide" evidence="3">
    <location>
        <begin position="1"/>
        <end position="20"/>
    </location>
</feature>
<comment type="caution">
    <text evidence="4">The sequence shown here is derived from an EMBL/GenBank/DDBJ whole genome shotgun (WGS) entry which is preliminary data.</text>
</comment>